<dbReference type="eggNOG" id="COG2357">
    <property type="taxonomic scope" value="Bacteria"/>
</dbReference>
<dbReference type="InterPro" id="IPR043519">
    <property type="entry name" value="NT_sf"/>
</dbReference>
<dbReference type="SMART" id="SM00954">
    <property type="entry name" value="RelA_SpoT"/>
    <property type="match status" value="1"/>
</dbReference>
<dbReference type="InterPro" id="IPR052366">
    <property type="entry name" value="GTP_Pyrophosphokinase"/>
</dbReference>
<dbReference type="PANTHER" id="PTHR47837:SF1">
    <property type="entry name" value="GTP PYROPHOSPHOKINASE YJBM"/>
    <property type="match status" value="1"/>
</dbReference>
<dbReference type="AlphaFoldDB" id="A0A097ENG7"/>
<dbReference type="KEGG" id="frf:LO80_03400"/>
<evidence type="ECO:0000259" key="1">
    <source>
        <dbReference type="SMART" id="SM00954"/>
    </source>
</evidence>
<dbReference type="HOGENOM" id="CLU_061357_0_0_6"/>
<name>A0A097ENG7_9GAMM</name>
<reference evidence="2 3" key="1">
    <citation type="submission" date="2014-10" db="EMBL/GenBank/DDBJ databases">
        <title>Whole genome sequence of Francisella endociliophora strain FSC1006, isolated from a laboratory culture of the marine ciliate Euplotes raikovi.</title>
        <authorList>
            <person name="Granberg M."/>
            <person name="Backman S."/>
            <person name="Lundmark E."/>
            <person name="Nilsson E."/>
            <person name="Karlsson E."/>
            <person name="Thelaus J."/>
            <person name="Ohrman C."/>
            <person name="Larkeryd A."/>
            <person name="Stenberg P."/>
        </authorList>
    </citation>
    <scope>NUCLEOTIDE SEQUENCE [LARGE SCALE GENOMIC DNA]</scope>
    <source>
        <strain evidence="2 3">FSC1006</strain>
    </source>
</reference>
<dbReference type="Pfam" id="PF04607">
    <property type="entry name" value="RelA_SpoT"/>
    <property type="match status" value="1"/>
</dbReference>
<proteinExistence type="predicted"/>
<dbReference type="Gene3D" id="3.30.460.10">
    <property type="entry name" value="Beta Polymerase, domain 2"/>
    <property type="match status" value="1"/>
</dbReference>
<accession>A0A097ENG7</accession>
<feature type="domain" description="RelA/SpoT" evidence="1">
    <location>
        <begin position="79"/>
        <end position="197"/>
    </location>
</feature>
<keyword evidence="3" id="KW-1185">Reference proteome</keyword>
<organism evidence="2 3">
    <name type="scientific">Candidatus Francisella endociliophora</name>
    <dbReference type="NCBI Taxonomy" id="653937"/>
    <lineage>
        <taxon>Bacteria</taxon>
        <taxon>Pseudomonadati</taxon>
        <taxon>Pseudomonadota</taxon>
        <taxon>Gammaproteobacteria</taxon>
        <taxon>Thiotrichales</taxon>
        <taxon>Francisellaceae</taxon>
        <taxon>Francisella</taxon>
    </lineage>
</organism>
<dbReference type="SUPFAM" id="SSF81301">
    <property type="entry name" value="Nucleotidyltransferase"/>
    <property type="match status" value="1"/>
</dbReference>
<evidence type="ECO:0000313" key="3">
    <source>
        <dbReference type="Proteomes" id="UP000029672"/>
    </source>
</evidence>
<dbReference type="Proteomes" id="UP000029672">
    <property type="component" value="Chromosome"/>
</dbReference>
<dbReference type="PANTHER" id="PTHR47837">
    <property type="entry name" value="GTP PYROPHOSPHOKINASE YJBM"/>
    <property type="match status" value="1"/>
</dbReference>
<dbReference type="OrthoDB" id="9789634at2"/>
<gene>
    <name evidence="2" type="ORF">LO80_03400</name>
</gene>
<dbReference type="STRING" id="1547445.LO80_03400"/>
<dbReference type="EMBL" id="CP009574">
    <property type="protein sequence ID" value="AIT09105.1"/>
    <property type="molecule type" value="Genomic_DNA"/>
</dbReference>
<evidence type="ECO:0000313" key="2">
    <source>
        <dbReference type="EMBL" id="AIT09105.1"/>
    </source>
</evidence>
<protein>
    <recommendedName>
        <fullName evidence="1">RelA/SpoT domain-containing protein</fullName>
    </recommendedName>
</protein>
<sequence>MNIIDTNNLMADTNLIISKKQVEKAGKVLKGRKDIDMSFDEAFSIMSEWRSRHDVSLSHIYKTIKDISIKIDPSSYFGARLKREESITAKLRKISTLRLDKMQDIAGCRVIASNIDSLNKIRSELLKIENITERDDYIYDPNKYRYDGYKSIHFIYKHRDPNLVFNNKTVEIQLRTSIQHYWATTVEIIDIFEDQDLKSGGGSPEWRRFFYLVSELFGIKEGVNRRIKSIENVPSKAMKEFIQLYNSMDVFNKLTTYRAFSYFSDDILNDNVYVVLILDRSNFEVKNYALSNAKDAREFHDKIEKENINNKNINVVMVKVSSVSELRRSYKNYFADSESFTNLVELIILNFNRLNK</sequence>
<dbReference type="CDD" id="cd05399">
    <property type="entry name" value="NT_Rel-Spo_like"/>
    <property type="match status" value="1"/>
</dbReference>
<dbReference type="InterPro" id="IPR007685">
    <property type="entry name" value="RelA_SpoT"/>
</dbReference>
<dbReference type="RefSeq" id="WP_040008561.1">
    <property type="nucleotide sequence ID" value="NZ_CP009574.1"/>
</dbReference>
<dbReference type="GO" id="GO:0015969">
    <property type="term" value="P:guanosine tetraphosphate metabolic process"/>
    <property type="evidence" value="ECO:0007669"/>
    <property type="project" value="InterPro"/>
</dbReference>